<organism evidence="6 7">
    <name type="scientific">Diatraea saccharalis</name>
    <name type="common">sugarcane borer</name>
    <dbReference type="NCBI Taxonomy" id="40085"/>
    <lineage>
        <taxon>Eukaryota</taxon>
        <taxon>Metazoa</taxon>
        <taxon>Ecdysozoa</taxon>
        <taxon>Arthropoda</taxon>
        <taxon>Hexapoda</taxon>
        <taxon>Insecta</taxon>
        <taxon>Pterygota</taxon>
        <taxon>Neoptera</taxon>
        <taxon>Endopterygota</taxon>
        <taxon>Lepidoptera</taxon>
        <taxon>Glossata</taxon>
        <taxon>Ditrysia</taxon>
        <taxon>Pyraloidea</taxon>
        <taxon>Crambidae</taxon>
        <taxon>Crambinae</taxon>
        <taxon>Diatraea</taxon>
    </lineage>
</organism>
<keyword evidence="3" id="KW-0378">Hydrolase</keyword>
<evidence type="ECO:0000256" key="2">
    <source>
        <dbReference type="ARBA" id="ARBA00013064"/>
    </source>
</evidence>
<dbReference type="GO" id="GO:0004725">
    <property type="term" value="F:protein tyrosine phosphatase activity"/>
    <property type="evidence" value="ECO:0007669"/>
    <property type="project" value="UniProtKB-EC"/>
</dbReference>
<feature type="domain" description="Tyrosine-protein phosphatase" evidence="5">
    <location>
        <begin position="61"/>
        <end position="179"/>
    </location>
</feature>
<name>A0A9N9WMG9_9NEOP</name>
<dbReference type="SUPFAM" id="SSF52799">
    <property type="entry name" value="(Phosphotyrosine protein) phosphatases II"/>
    <property type="match status" value="1"/>
</dbReference>
<protein>
    <recommendedName>
        <fullName evidence="2">protein-tyrosine-phosphatase</fullName>
        <ecNumber evidence="2">3.1.3.48</ecNumber>
    </recommendedName>
</protein>
<evidence type="ECO:0000259" key="5">
    <source>
        <dbReference type="PROSITE" id="PS50055"/>
    </source>
</evidence>
<evidence type="ECO:0000256" key="1">
    <source>
        <dbReference type="ARBA" id="ARBA00009580"/>
    </source>
</evidence>
<proteinExistence type="inferred from homology"/>
<dbReference type="GO" id="GO:0008045">
    <property type="term" value="P:motor neuron axon guidance"/>
    <property type="evidence" value="ECO:0007669"/>
    <property type="project" value="TreeGrafter"/>
</dbReference>
<evidence type="ECO:0000313" key="7">
    <source>
        <dbReference type="Proteomes" id="UP001153714"/>
    </source>
</evidence>
<gene>
    <name evidence="6" type="ORF">DIATSA_LOCUS13989</name>
</gene>
<dbReference type="OrthoDB" id="7339949at2759"/>
<evidence type="ECO:0000256" key="4">
    <source>
        <dbReference type="ARBA" id="ARBA00022912"/>
    </source>
</evidence>
<accession>A0A9N9WMG9</accession>
<evidence type="ECO:0000256" key="3">
    <source>
        <dbReference type="ARBA" id="ARBA00022801"/>
    </source>
</evidence>
<dbReference type="PANTHER" id="PTHR19134:SF562">
    <property type="entry name" value="PROTEIN-TYROSINE-PHOSPHATASE"/>
    <property type="match status" value="1"/>
</dbReference>
<dbReference type="EC" id="3.1.3.48" evidence="2"/>
<keyword evidence="4" id="KW-0904">Protein phosphatase</keyword>
<keyword evidence="7" id="KW-1185">Reference proteome</keyword>
<dbReference type="EMBL" id="OU893340">
    <property type="protein sequence ID" value="CAG9796836.1"/>
    <property type="molecule type" value="Genomic_DNA"/>
</dbReference>
<reference evidence="6" key="2">
    <citation type="submission" date="2022-10" db="EMBL/GenBank/DDBJ databases">
        <authorList>
            <consortium name="ENA_rothamsted_submissions"/>
            <consortium name="culmorum"/>
            <person name="King R."/>
        </authorList>
    </citation>
    <scope>NUCLEOTIDE SEQUENCE</scope>
</reference>
<dbReference type="PANTHER" id="PTHR19134">
    <property type="entry name" value="RECEPTOR-TYPE TYROSINE-PROTEIN PHOSPHATASE"/>
    <property type="match status" value="1"/>
</dbReference>
<sequence length="179" mass="20744">MGGWNSKRLTRANFIKYFEDFNSCKLICDEHKKIINTKTKKELCASLFAADNHQEGRTDSDHNLAVLSKEEGFSNYYNASYIDGFNRPNEYIVGKSPTSSTSSNFWQMIWDHQTEIIVLLNDPEDDGDYFYWSQEIQTSIQFGKLTIHTLKVLPHFSFQITLLLVIHEDGSALFVNHFM</sequence>
<dbReference type="InterPro" id="IPR000242">
    <property type="entry name" value="PTP_cat"/>
</dbReference>
<dbReference type="InterPro" id="IPR029021">
    <property type="entry name" value="Prot-tyrosine_phosphatase-like"/>
</dbReference>
<dbReference type="PROSITE" id="PS50055">
    <property type="entry name" value="TYR_PHOSPHATASE_PTP"/>
    <property type="match status" value="1"/>
</dbReference>
<reference evidence="6" key="1">
    <citation type="submission" date="2021-12" db="EMBL/GenBank/DDBJ databases">
        <authorList>
            <person name="King R."/>
        </authorList>
    </citation>
    <scope>NUCLEOTIDE SEQUENCE</scope>
</reference>
<dbReference type="Gene3D" id="3.90.190.10">
    <property type="entry name" value="Protein tyrosine phosphatase superfamily"/>
    <property type="match status" value="1"/>
</dbReference>
<dbReference type="InterPro" id="IPR050348">
    <property type="entry name" value="Protein-Tyr_Phosphatase"/>
</dbReference>
<dbReference type="CDD" id="cd00047">
    <property type="entry name" value="PTPc"/>
    <property type="match status" value="1"/>
</dbReference>
<comment type="similarity">
    <text evidence="1">Belongs to the protein-tyrosine phosphatase family.</text>
</comment>
<dbReference type="Proteomes" id="UP001153714">
    <property type="component" value="Chromosome 9"/>
</dbReference>
<dbReference type="Pfam" id="PF00102">
    <property type="entry name" value="Y_phosphatase"/>
    <property type="match status" value="1"/>
</dbReference>
<dbReference type="AlphaFoldDB" id="A0A9N9WMG9"/>
<evidence type="ECO:0000313" key="6">
    <source>
        <dbReference type="EMBL" id="CAG9796836.1"/>
    </source>
</evidence>